<name>A0A0A8YZD9_ARUDO</name>
<keyword evidence="1" id="KW-0472">Membrane</keyword>
<evidence type="ECO:0000256" key="1">
    <source>
        <dbReference type="SAM" id="Phobius"/>
    </source>
</evidence>
<evidence type="ECO:0000313" key="2">
    <source>
        <dbReference type="EMBL" id="JAD30793.1"/>
    </source>
</evidence>
<dbReference type="EMBL" id="GBRH01267102">
    <property type="protein sequence ID" value="JAD30793.1"/>
    <property type="molecule type" value="Transcribed_RNA"/>
</dbReference>
<organism evidence="2">
    <name type="scientific">Arundo donax</name>
    <name type="common">Giant reed</name>
    <name type="synonym">Donax arundinaceus</name>
    <dbReference type="NCBI Taxonomy" id="35708"/>
    <lineage>
        <taxon>Eukaryota</taxon>
        <taxon>Viridiplantae</taxon>
        <taxon>Streptophyta</taxon>
        <taxon>Embryophyta</taxon>
        <taxon>Tracheophyta</taxon>
        <taxon>Spermatophyta</taxon>
        <taxon>Magnoliopsida</taxon>
        <taxon>Liliopsida</taxon>
        <taxon>Poales</taxon>
        <taxon>Poaceae</taxon>
        <taxon>PACMAD clade</taxon>
        <taxon>Arundinoideae</taxon>
        <taxon>Arundineae</taxon>
        <taxon>Arundo</taxon>
    </lineage>
</organism>
<feature type="transmembrane region" description="Helical" evidence="1">
    <location>
        <begin position="32"/>
        <end position="52"/>
    </location>
</feature>
<sequence>MPTGRTDLNGLRQPICLLSRGRNAGRTGLHSINVVTAIVVVLPVVASSRAWIQSFFLSTKSLPSEQEDRDGTPSMGQSN</sequence>
<protein>
    <submittedName>
        <fullName evidence="2">Uncharacterized protein</fullName>
    </submittedName>
</protein>
<keyword evidence="1" id="KW-1133">Transmembrane helix</keyword>
<keyword evidence="1" id="KW-0812">Transmembrane</keyword>
<accession>A0A0A8YZD9</accession>
<reference evidence="2" key="1">
    <citation type="submission" date="2014-09" db="EMBL/GenBank/DDBJ databases">
        <authorList>
            <person name="Magalhaes I.L.F."/>
            <person name="Oliveira U."/>
            <person name="Santos F.R."/>
            <person name="Vidigal T.H.D.A."/>
            <person name="Brescovit A.D."/>
            <person name="Santos A.J."/>
        </authorList>
    </citation>
    <scope>NUCLEOTIDE SEQUENCE</scope>
    <source>
        <tissue evidence="2">Shoot tissue taken approximately 20 cm above the soil surface</tissue>
    </source>
</reference>
<dbReference type="AlphaFoldDB" id="A0A0A8YZD9"/>
<reference evidence="2" key="2">
    <citation type="journal article" date="2015" name="Data Brief">
        <title>Shoot transcriptome of the giant reed, Arundo donax.</title>
        <authorList>
            <person name="Barrero R.A."/>
            <person name="Guerrero F.D."/>
            <person name="Moolhuijzen P."/>
            <person name="Goolsby J.A."/>
            <person name="Tidwell J."/>
            <person name="Bellgard S.E."/>
            <person name="Bellgard M.I."/>
        </authorList>
    </citation>
    <scope>NUCLEOTIDE SEQUENCE</scope>
    <source>
        <tissue evidence="2">Shoot tissue taken approximately 20 cm above the soil surface</tissue>
    </source>
</reference>
<proteinExistence type="predicted"/>